<sequence length="119" mass="12027">MGRKACISLIILALVLLSGPGTRAATGYSKDEALMPSSSSMKLEDGVAQELGVMTLVELEVHSVLLGGNSVSPATLGHDKPVCVAHPCVAGGPYSGGSRGCSAHYQCRGGGPGYVRASV</sequence>
<reference evidence="2" key="3">
    <citation type="submission" date="2022-01" db="UniProtKB">
        <authorList>
            <consortium name="EnsemblPlants"/>
        </authorList>
    </citation>
    <scope>IDENTIFICATION</scope>
    <source>
        <strain evidence="2">subsp. vulgare</strain>
    </source>
</reference>
<dbReference type="PANTHER" id="PTHR34998">
    <property type="entry name" value="OS04G0357400 PROTEIN-RELATED"/>
    <property type="match status" value="1"/>
</dbReference>
<dbReference type="EnsemblPlants" id="HORVU.MOREX.r3.3HG0321130.1">
    <property type="protein sequence ID" value="HORVU.MOREX.r3.3HG0321130.1.CDS1"/>
    <property type="gene ID" value="HORVU.MOREX.r3.3HG0321130"/>
</dbReference>
<keyword evidence="1" id="KW-0732">Signal</keyword>
<name>A0A8I6XU94_HORVV</name>
<accession>A0A8I6XU94</accession>
<dbReference type="Gramene" id="HORVU.MOREX.r3.3HG0321130.1">
    <property type="protein sequence ID" value="HORVU.MOREX.r3.3HG0321130.1.CDS1"/>
    <property type="gene ID" value="HORVU.MOREX.r3.3HG0321130"/>
</dbReference>
<dbReference type="AlphaFoldDB" id="A0A8I6XU94"/>
<reference evidence="2" key="2">
    <citation type="submission" date="2020-10" db="EMBL/GenBank/DDBJ databases">
        <authorList>
            <person name="Scholz U."/>
            <person name="Mascher M."/>
            <person name="Fiebig A."/>
        </authorList>
    </citation>
    <scope>NUCLEOTIDE SEQUENCE [LARGE SCALE GENOMIC DNA]</scope>
    <source>
        <strain evidence="2">cv. Morex</strain>
    </source>
</reference>
<feature type="signal peptide" evidence="1">
    <location>
        <begin position="1"/>
        <end position="24"/>
    </location>
</feature>
<protein>
    <submittedName>
        <fullName evidence="2">Uncharacterized protein</fullName>
    </submittedName>
</protein>
<evidence type="ECO:0000256" key="1">
    <source>
        <dbReference type="SAM" id="SignalP"/>
    </source>
</evidence>
<dbReference type="Gramene" id="HORVU.MOREX.r2.3HG0268060.1">
    <property type="protein sequence ID" value="HORVU.MOREX.r2.3HG0268060.1.CDS.1"/>
    <property type="gene ID" value="HORVU.MOREX.r2.3HG0268060"/>
</dbReference>
<dbReference type="PANTHER" id="PTHR34998:SF4">
    <property type="match status" value="1"/>
</dbReference>
<keyword evidence="3" id="KW-1185">Reference proteome</keyword>
<reference evidence="3" key="1">
    <citation type="journal article" date="2012" name="Nature">
        <title>A physical, genetic and functional sequence assembly of the barley genome.</title>
        <authorList>
            <consortium name="The International Barley Genome Sequencing Consortium"/>
            <person name="Mayer K.F."/>
            <person name="Waugh R."/>
            <person name="Brown J.W."/>
            <person name="Schulman A."/>
            <person name="Langridge P."/>
            <person name="Platzer M."/>
            <person name="Fincher G.B."/>
            <person name="Muehlbauer G.J."/>
            <person name="Sato K."/>
            <person name="Close T.J."/>
            <person name="Wise R.P."/>
            <person name="Stein N."/>
        </authorList>
    </citation>
    <scope>NUCLEOTIDE SEQUENCE [LARGE SCALE GENOMIC DNA]</scope>
    <source>
        <strain evidence="3">cv. Morex</strain>
    </source>
</reference>
<dbReference type="Proteomes" id="UP000011116">
    <property type="component" value="Chromosome 3H"/>
</dbReference>
<evidence type="ECO:0000313" key="3">
    <source>
        <dbReference type="Proteomes" id="UP000011116"/>
    </source>
</evidence>
<organism evidence="2 3">
    <name type="scientific">Hordeum vulgare subsp. vulgare</name>
    <name type="common">Domesticated barley</name>
    <dbReference type="NCBI Taxonomy" id="112509"/>
    <lineage>
        <taxon>Eukaryota</taxon>
        <taxon>Viridiplantae</taxon>
        <taxon>Streptophyta</taxon>
        <taxon>Embryophyta</taxon>
        <taxon>Tracheophyta</taxon>
        <taxon>Spermatophyta</taxon>
        <taxon>Magnoliopsida</taxon>
        <taxon>Liliopsida</taxon>
        <taxon>Poales</taxon>
        <taxon>Poaceae</taxon>
        <taxon>BOP clade</taxon>
        <taxon>Pooideae</taxon>
        <taxon>Triticodae</taxon>
        <taxon>Triticeae</taxon>
        <taxon>Hordeinae</taxon>
        <taxon>Hordeum</taxon>
    </lineage>
</organism>
<feature type="chain" id="PRO_5035234191" evidence="1">
    <location>
        <begin position="25"/>
        <end position="119"/>
    </location>
</feature>
<evidence type="ECO:0000313" key="2">
    <source>
        <dbReference type="EnsemblPlants" id="HORVU.MOREX.r3.3HG0321130.1.CDS1"/>
    </source>
</evidence>
<proteinExistence type="predicted"/>